<dbReference type="EMBL" id="CP139487">
    <property type="protein sequence ID" value="WPU63449.1"/>
    <property type="molecule type" value="Genomic_DNA"/>
</dbReference>
<keyword evidence="3" id="KW-1185">Reference proteome</keyword>
<evidence type="ECO:0000313" key="2">
    <source>
        <dbReference type="EMBL" id="WPU63449.1"/>
    </source>
</evidence>
<feature type="chain" id="PRO_5043836585" evidence="1">
    <location>
        <begin position="19"/>
        <end position="632"/>
    </location>
</feature>
<sequence>MKVLIIILLSAFSLHTSAKDRATVESLTSLMEETRNPVIDQKTRLESLHFSRRMMEQLLSKDVGVPVKDLNRYFLQSATAVQSLYSDDWYDLQTEFYTTLHQEIFYQRLEAMKKNYKITEYGTNIATSMIGHLGDFSPRAEGRFYIRTNKVSVGVVQGKSRSSNVPFFLMSSNMNDLLAMDAHTPFEELFPTAKNETTTNPSLDTFMKHTPITTRALNQELAEKMQINHRIGIRAAANSAKTIASIYYLTNELNRSQTENKVARFVNANCEGCTPREKSDFTKGAMTYVDNMRKVIQVVSTENLAKNFCSSLKKNGYIWDLDKSKPHALEMIADGRNIVRYVKHRKLSKKNQEILTMSIMEQDMGILFLTRSMNEMNNFNEPAGTNLRCVPSTLKKDAELIRLAIKEAEANVEEYMTRVNVKILKARYDRHASQRALEYFIQTNQAATAEALVHFPQGIKDFAKAVIEVDKDVKRRETTDNVITWGGNIIGVGLILTGIGAPEGAAVLIATAGVVKSVSSGTYFAIRSQQEKKFAREILLAKKGTEDFLIEANLRKHYSEYMKLKVQYIKEFASTGISFFQLQKTALAATGGSVEESHKLLHKVFDAAKSQGQDMAQEKISEMVIQFALNMR</sequence>
<dbReference type="RefSeq" id="WP_321390174.1">
    <property type="nucleotide sequence ID" value="NZ_CP139487.1"/>
</dbReference>
<dbReference type="Proteomes" id="UP001324634">
    <property type="component" value="Chromosome"/>
</dbReference>
<name>A0AAX4HJN4_9BACT</name>
<dbReference type="AlphaFoldDB" id="A0AAX4HJN4"/>
<gene>
    <name evidence="2" type="ORF">SOO65_12195</name>
</gene>
<protein>
    <submittedName>
        <fullName evidence="2">Uncharacterized protein</fullName>
    </submittedName>
</protein>
<keyword evidence="1" id="KW-0732">Signal</keyword>
<evidence type="ECO:0000313" key="3">
    <source>
        <dbReference type="Proteomes" id="UP001324634"/>
    </source>
</evidence>
<dbReference type="KEGG" id="psti:SOO65_12195"/>
<proteinExistence type="predicted"/>
<reference evidence="2 3" key="1">
    <citation type="submission" date="2023-11" db="EMBL/GenBank/DDBJ databases">
        <title>Peredibacter starrii A3.12.</title>
        <authorList>
            <person name="Mitchell R.J."/>
        </authorList>
    </citation>
    <scope>NUCLEOTIDE SEQUENCE [LARGE SCALE GENOMIC DNA]</scope>
    <source>
        <strain evidence="2 3">A3.12</strain>
    </source>
</reference>
<evidence type="ECO:0000256" key="1">
    <source>
        <dbReference type="SAM" id="SignalP"/>
    </source>
</evidence>
<feature type="signal peptide" evidence="1">
    <location>
        <begin position="1"/>
        <end position="18"/>
    </location>
</feature>
<accession>A0AAX4HJN4</accession>
<organism evidence="2 3">
    <name type="scientific">Peredibacter starrii</name>
    <dbReference type="NCBI Taxonomy" id="28202"/>
    <lineage>
        <taxon>Bacteria</taxon>
        <taxon>Pseudomonadati</taxon>
        <taxon>Bdellovibrionota</taxon>
        <taxon>Bacteriovoracia</taxon>
        <taxon>Bacteriovoracales</taxon>
        <taxon>Bacteriovoracaceae</taxon>
        <taxon>Peredibacter</taxon>
    </lineage>
</organism>